<dbReference type="AlphaFoldDB" id="A0A381YM69"/>
<feature type="transmembrane region" description="Helical" evidence="10">
    <location>
        <begin position="171"/>
        <end position="198"/>
    </location>
</feature>
<evidence type="ECO:0000256" key="1">
    <source>
        <dbReference type="ARBA" id="ARBA00004477"/>
    </source>
</evidence>
<dbReference type="GO" id="GO:0000009">
    <property type="term" value="F:alpha-1,6-mannosyltransferase activity"/>
    <property type="evidence" value="ECO:0007669"/>
    <property type="project" value="InterPro"/>
</dbReference>
<accession>A0A381YM69</accession>
<evidence type="ECO:0000256" key="3">
    <source>
        <dbReference type="ARBA" id="ARBA00022502"/>
    </source>
</evidence>
<feature type="transmembrane region" description="Helical" evidence="10">
    <location>
        <begin position="132"/>
        <end position="165"/>
    </location>
</feature>
<keyword evidence="7" id="KW-0256">Endoplasmic reticulum</keyword>
<feature type="transmembrane region" description="Helical" evidence="10">
    <location>
        <begin position="90"/>
        <end position="111"/>
    </location>
</feature>
<proteinExistence type="predicted"/>
<feature type="transmembrane region" description="Helical" evidence="10">
    <location>
        <begin position="210"/>
        <end position="229"/>
    </location>
</feature>
<dbReference type="GO" id="GO:0031501">
    <property type="term" value="C:mannosyltransferase complex"/>
    <property type="evidence" value="ECO:0007669"/>
    <property type="project" value="TreeGrafter"/>
</dbReference>
<sequence length="367" mass="40789">MIDTSFRQEVLSVLPAFVVSKCLVLLAWLLSKLFSGTFDSPNGERINRGLMAWDGDWYASIVTNGYDDVLIEGIRFFPGYIFAGRFFNSFIPGSAAVSLILIANIASLITLMAIKKLVLIEKGSEELAKRSVWLLSVFPSAFVLTWAYAESLFLALSIFCFVALRKEQWKIVIFCSFAAALVRPTGLLLTIPIFCAIWESWKINQRKMSFQPIVALISGPVGSGIYILWASLHFDELFAPIKAQESFRGSFVDPFSRVIKGVSRVLTGTSATETLHIISALLLLFLLVKLFKDWPLRYGLFSSSCMVVALGAENINSLERYALNGFPVILSVLLLVSQPRLRLAVPFVSAFCMVSLCTFAWLGVYVP</sequence>
<evidence type="ECO:0000256" key="8">
    <source>
        <dbReference type="ARBA" id="ARBA00022989"/>
    </source>
</evidence>
<name>A0A381YM69_9ZZZZ</name>
<feature type="transmembrane region" description="Helical" evidence="10">
    <location>
        <begin position="12"/>
        <end position="31"/>
    </location>
</feature>
<evidence type="ECO:0000256" key="4">
    <source>
        <dbReference type="ARBA" id="ARBA00022676"/>
    </source>
</evidence>
<dbReference type="PANTHER" id="PTHR12468:SF2">
    <property type="entry name" value="GPI MANNOSYLTRANSFERASE 2"/>
    <property type="match status" value="1"/>
</dbReference>
<keyword evidence="3" id="KW-0337">GPI-anchor biosynthesis</keyword>
<feature type="transmembrane region" description="Helical" evidence="10">
    <location>
        <begin position="274"/>
        <end position="291"/>
    </location>
</feature>
<keyword evidence="9 10" id="KW-0472">Membrane</keyword>
<evidence type="ECO:0000256" key="10">
    <source>
        <dbReference type="SAM" id="Phobius"/>
    </source>
</evidence>
<keyword evidence="8 10" id="KW-1133">Transmembrane helix</keyword>
<keyword evidence="4" id="KW-0328">Glycosyltransferase</keyword>
<keyword evidence="5" id="KW-0808">Transferase</keyword>
<feature type="transmembrane region" description="Helical" evidence="10">
    <location>
        <begin position="344"/>
        <end position="366"/>
    </location>
</feature>
<evidence type="ECO:0000256" key="5">
    <source>
        <dbReference type="ARBA" id="ARBA00022679"/>
    </source>
</evidence>
<organism evidence="11">
    <name type="scientific">marine metagenome</name>
    <dbReference type="NCBI Taxonomy" id="408172"/>
    <lineage>
        <taxon>unclassified sequences</taxon>
        <taxon>metagenomes</taxon>
        <taxon>ecological metagenomes</taxon>
    </lineage>
</organism>
<dbReference type="GO" id="GO:0004376">
    <property type="term" value="F:GPI mannosyltransferase activity"/>
    <property type="evidence" value="ECO:0007669"/>
    <property type="project" value="InterPro"/>
</dbReference>
<evidence type="ECO:0000313" key="11">
    <source>
        <dbReference type="EMBL" id="SVA78115.1"/>
    </source>
</evidence>
<dbReference type="EMBL" id="UINC01018570">
    <property type="protein sequence ID" value="SVA78115.1"/>
    <property type="molecule type" value="Genomic_DNA"/>
</dbReference>
<comment type="subcellular location">
    <subcellularLocation>
        <location evidence="1">Endoplasmic reticulum membrane</location>
        <topology evidence="1">Multi-pass membrane protein</topology>
    </subcellularLocation>
</comment>
<dbReference type="GO" id="GO:0005789">
    <property type="term" value="C:endoplasmic reticulum membrane"/>
    <property type="evidence" value="ECO:0007669"/>
    <property type="project" value="UniProtKB-SubCell"/>
</dbReference>
<comment type="pathway">
    <text evidence="2">Glycolipid biosynthesis; glycosylphosphatidylinositol-anchor biosynthesis.</text>
</comment>
<evidence type="ECO:0000256" key="9">
    <source>
        <dbReference type="ARBA" id="ARBA00023136"/>
    </source>
</evidence>
<evidence type="ECO:0000256" key="2">
    <source>
        <dbReference type="ARBA" id="ARBA00004687"/>
    </source>
</evidence>
<dbReference type="UniPathway" id="UPA00196"/>
<protein>
    <recommendedName>
        <fullName evidence="12">Glycosyltransferase RgtA/B/C/D-like domain-containing protein</fullName>
    </recommendedName>
</protein>
<dbReference type="InterPro" id="IPR007315">
    <property type="entry name" value="PIG-V/Gpi18"/>
</dbReference>
<dbReference type="GO" id="GO:0006506">
    <property type="term" value="P:GPI anchor biosynthetic process"/>
    <property type="evidence" value="ECO:0007669"/>
    <property type="project" value="UniProtKB-UniPathway"/>
</dbReference>
<evidence type="ECO:0000256" key="7">
    <source>
        <dbReference type="ARBA" id="ARBA00022824"/>
    </source>
</evidence>
<gene>
    <name evidence="11" type="ORF">METZ01_LOCUS130969</name>
</gene>
<reference evidence="11" key="1">
    <citation type="submission" date="2018-05" db="EMBL/GenBank/DDBJ databases">
        <authorList>
            <person name="Lanie J.A."/>
            <person name="Ng W.-L."/>
            <person name="Kazmierczak K.M."/>
            <person name="Andrzejewski T.M."/>
            <person name="Davidsen T.M."/>
            <person name="Wayne K.J."/>
            <person name="Tettelin H."/>
            <person name="Glass J.I."/>
            <person name="Rusch D."/>
            <person name="Podicherti R."/>
            <person name="Tsui H.-C.T."/>
            <person name="Winkler M.E."/>
        </authorList>
    </citation>
    <scope>NUCLEOTIDE SEQUENCE</scope>
</reference>
<evidence type="ECO:0008006" key="12">
    <source>
        <dbReference type="Google" id="ProtNLM"/>
    </source>
</evidence>
<dbReference type="PANTHER" id="PTHR12468">
    <property type="entry name" value="GPI MANNOSYLTRANSFERASE 2"/>
    <property type="match status" value="1"/>
</dbReference>
<keyword evidence="6 10" id="KW-0812">Transmembrane</keyword>
<evidence type="ECO:0000256" key="6">
    <source>
        <dbReference type="ARBA" id="ARBA00022692"/>
    </source>
</evidence>